<dbReference type="RefSeq" id="WP_244143381.1">
    <property type="nucleotide sequence ID" value="NZ_CADFGW010000008.1"/>
</dbReference>
<accession>A0ABD7LGT1</accession>
<evidence type="ECO:0000313" key="3">
    <source>
        <dbReference type="Proteomes" id="UP000196218"/>
    </source>
</evidence>
<dbReference type="PROSITE" id="PS51186">
    <property type="entry name" value="GNAT"/>
    <property type="match status" value="1"/>
</dbReference>
<evidence type="ECO:0000313" key="2">
    <source>
        <dbReference type="EMBL" id="SAK15820.1"/>
    </source>
</evidence>
<dbReference type="InterPro" id="IPR016181">
    <property type="entry name" value="Acyl_CoA_acyltransferase"/>
</dbReference>
<organism evidence="2 3">
    <name type="scientific">Burkholderia multivorans</name>
    <dbReference type="NCBI Taxonomy" id="87883"/>
    <lineage>
        <taxon>Bacteria</taxon>
        <taxon>Pseudomonadati</taxon>
        <taxon>Pseudomonadota</taxon>
        <taxon>Betaproteobacteria</taxon>
        <taxon>Burkholderiales</taxon>
        <taxon>Burkholderiaceae</taxon>
        <taxon>Burkholderia</taxon>
        <taxon>Burkholderia cepacia complex</taxon>
    </lineage>
</organism>
<dbReference type="AlphaFoldDB" id="A0ABD7LGT1"/>
<dbReference type="SUPFAM" id="SSF55729">
    <property type="entry name" value="Acyl-CoA N-acyltransferases (Nat)"/>
    <property type="match status" value="1"/>
</dbReference>
<name>A0ABD7LGT1_9BURK</name>
<gene>
    <name evidence="2" type="ORF">UA18_01385</name>
</gene>
<feature type="domain" description="N-acetyltransferase" evidence="1">
    <location>
        <begin position="12"/>
        <end position="144"/>
    </location>
</feature>
<evidence type="ECO:0000259" key="1">
    <source>
        <dbReference type="PROSITE" id="PS51186"/>
    </source>
</evidence>
<dbReference type="InterPro" id="IPR000182">
    <property type="entry name" value="GNAT_dom"/>
</dbReference>
<proteinExistence type="predicted"/>
<dbReference type="EMBL" id="FKJW01000003">
    <property type="protein sequence ID" value="SAK15820.1"/>
    <property type="molecule type" value="Genomic_DNA"/>
</dbReference>
<protein>
    <recommendedName>
        <fullName evidence="1">N-acetyltransferase domain-containing protein</fullName>
    </recommendedName>
</protein>
<comment type="caution">
    <text evidence="2">The sequence shown here is derived from an EMBL/GenBank/DDBJ whole genome shotgun (WGS) entry which is preliminary data.</text>
</comment>
<sequence>MSDRKLIAIQPQDLRDVWPSIREQMHSIKPGDGAIPEEVFAACVTGGALLFLLEIDGERVGWMVIRPLGRDFHIWLLWARNGFDVMSVFRADLMQMARAAGSRMLTFGSNRRGWERVTGYHGFKVRSIIYECPLDDLTTENTTP</sequence>
<reference evidence="2 3" key="1">
    <citation type="submission" date="2016-04" db="EMBL/GenBank/DDBJ databases">
        <authorList>
            <person name="Peeters C."/>
        </authorList>
    </citation>
    <scope>NUCLEOTIDE SEQUENCE [LARGE SCALE GENOMIC DNA]</scope>
    <source>
        <strain evidence="2">LMG 29311</strain>
    </source>
</reference>
<dbReference type="Proteomes" id="UP000196218">
    <property type="component" value="Unassembled WGS sequence"/>
</dbReference>